<proteinExistence type="predicted"/>
<evidence type="ECO:0000313" key="2">
    <source>
        <dbReference type="Proteomes" id="UP000234752"/>
    </source>
</evidence>
<name>A0A2K9NBF7_9PROT</name>
<accession>A0A2K9NBF7</accession>
<organism evidence="1 2">
    <name type="scientific">Niveispirillum cyanobacteriorum</name>
    <dbReference type="NCBI Taxonomy" id="1612173"/>
    <lineage>
        <taxon>Bacteria</taxon>
        <taxon>Pseudomonadati</taxon>
        <taxon>Pseudomonadota</taxon>
        <taxon>Alphaproteobacteria</taxon>
        <taxon>Rhodospirillales</taxon>
        <taxon>Azospirillaceae</taxon>
        <taxon>Niveispirillum</taxon>
    </lineage>
</organism>
<evidence type="ECO:0000313" key="1">
    <source>
        <dbReference type="EMBL" id="AUN30419.1"/>
    </source>
</evidence>
<dbReference type="RefSeq" id="WP_102112108.1">
    <property type="nucleotide sequence ID" value="NZ_BMGN01000002.1"/>
</dbReference>
<dbReference type="Proteomes" id="UP000234752">
    <property type="component" value="Chromosome eg_1"/>
</dbReference>
<dbReference type="AlphaFoldDB" id="A0A2K9NBF7"/>
<protein>
    <submittedName>
        <fullName evidence="1">Uncharacterized protein</fullName>
    </submittedName>
</protein>
<gene>
    <name evidence="1" type="ORF">C0V82_09360</name>
</gene>
<sequence>MTIDRLLVLLLSLSFLLLAPPAAADSAVQLPAPVVLAEQKGSDPAPDPVSPDDPGLFVISAAPEAPLPTGTDDAGGQDGLTLPALSSLPRLAAADAEMTPVGLSGAGQACARPWSTGPPRG</sequence>
<dbReference type="KEGG" id="ncb:C0V82_09360"/>
<reference evidence="1 2" key="1">
    <citation type="submission" date="2017-12" db="EMBL/GenBank/DDBJ databases">
        <title>Genomes of bacteria within cyanobacterial aggregates.</title>
        <authorList>
            <person name="Cai H."/>
        </authorList>
    </citation>
    <scope>NUCLEOTIDE SEQUENCE [LARGE SCALE GENOMIC DNA]</scope>
    <source>
        <strain evidence="1 2">TH16</strain>
    </source>
</reference>
<dbReference type="EMBL" id="CP025611">
    <property type="protein sequence ID" value="AUN30419.1"/>
    <property type="molecule type" value="Genomic_DNA"/>
</dbReference>
<keyword evidence="2" id="KW-1185">Reference proteome</keyword>